<gene>
    <name evidence="5" type="primary">Galnt5</name>
    <name evidence="5" type="ORF">AOXY_G14344</name>
</gene>
<sequence length="333" mass="39218">MYLSGKEMLDSFLWIHASYMIVDNFQRGIFKWPLVFRWMGIPDEEIKRNNIKDSDPIRCPVMAGGLFSIDKKYFYELGTYDPGLDVWGGENMEISLKIWMCGGEIEIIPCSRVGHIFRGDNPYTFPKDRVKTVERNLARVVEVWLDDYKELFYGHGYHHLLNKKRMDIGDLTQQKELRKHLKCKDFKWYLDNVYPDLDAPLVRSDDLLFNLGVRKCLSIENSTLSFQACDLNEKNQHFNHTWLRLIRQQNSCLTAIDQKGTVSLEQCENAKHHLRWLHKSLILDPLFTDHLILEHLQRPYCFEGSPSGNTIKMAMCNSSSPFQKWKFTNYYTQ</sequence>
<dbReference type="GO" id="GO:0006493">
    <property type="term" value="P:protein O-linked glycosylation"/>
    <property type="evidence" value="ECO:0007669"/>
    <property type="project" value="TreeGrafter"/>
</dbReference>
<feature type="domain" description="Ricin B lectin" evidence="4">
    <location>
        <begin position="203"/>
        <end position="328"/>
    </location>
</feature>
<dbReference type="SUPFAM" id="SSF50370">
    <property type="entry name" value="Ricin B-like lectins"/>
    <property type="match status" value="1"/>
</dbReference>
<dbReference type="EMBL" id="JAGXEW010000012">
    <property type="protein sequence ID" value="KAK1165734.1"/>
    <property type="molecule type" value="Genomic_DNA"/>
</dbReference>
<dbReference type="InterPro" id="IPR000772">
    <property type="entry name" value="Ricin_B_lectin"/>
</dbReference>
<dbReference type="AlphaFoldDB" id="A0AAD8D9L0"/>
<evidence type="ECO:0000256" key="3">
    <source>
        <dbReference type="ARBA" id="ARBA00023157"/>
    </source>
</evidence>
<evidence type="ECO:0000259" key="4">
    <source>
        <dbReference type="SMART" id="SM00458"/>
    </source>
</evidence>
<dbReference type="GO" id="GO:0004653">
    <property type="term" value="F:polypeptide N-acetylgalactosaminyltransferase activity"/>
    <property type="evidence" value="ECO:0007669"/>
    <property type="project" value="TreeGrafter"/>
</dbReference>
<dbReference type="PROSITE" id="PS50231">
    <property type="entry name" value="RICIN_B_LECTIN"/>
    <property type="match status" value="1"/>
</dbReference>
<dbReference type="GO" id="GO:0005794">
    <property type="term" value="C:Golgi apparatus"/>
    <property type="evidence" value="ECO:0007669"/>
    <property type="project" value="TreeGrafter"/>
</dbReference>
<comment type="caution">
    <text evidence="5">The sequence shown here is derived from an EMBL/GenBank/DDBJ whole genome shotgun (WGS) entry which is preliminary data.</text>
</comment>
<name>A0AAD8D9L0_ACIOX</name>
<dbReference type="Pfam" id="PF02709">
    <property type="entry name" value="Glyco_transf_7C"/>
    <property type="match status" value="1"/>
</dbReference>
<keyword evidence="1" id="KW-0808">Transferase</keyword>
<proteinExistence type="predicted"/>
<reference evidence="5" key="1">
    <citation type="submission" date="2022-02" db="EMBL/GenBank/DDBJ databases">
        <title>Atlantic sturgeon de novo genome assembly.</title>
        <authorList>
            <person name="Stock M."/>
            <person name="Klopp C."/>
            <person name="Guiguen Y."/>
            <person name="Cabau C."/>
            <person name="Parinello H."/>
            <person name="Santidrian Yebra-Pimentel E."/>
            <person name="Kuhl H."/>
            <person name="Dirks R.P."/>
            <person name="Guessner J."/>
            <person name="Wuertz S."/>
            <person name="Du K."/>
            <person name="Schartl M."/>
        </authorList>
    </citation>
    <scope>NUCLEOTIDE SEQUENCE</scope>
    <source>
        <strain evidence="5">STURGEONOMICS-FGT-2020</strain>
        <tissue evidence="5">Whole blood</tissue>
    </source>
</reference>
<dbReference type="GO" id="GO:0030246">
    <property type="term" value="F:carbohydrate binding"/>
    <property type="evidence" value="ECO:0007669"/>
    <property type="project" value="UniProtKB-KW"/>
</dbReference>
<dbReference type="InterPro" id="IPR029044">
    <property type="entry name" value="Nucleotide-diphossugar_trans"/>
</dbReference>
<keyword evidence="2" id="KW-0430">Lectin</keyword>
<evidence type="ECO:0000256" key="2">
    <source>
        <dbReference type="ARBA" id="ARBA00022734"/>
    </source>
</evidence>
<dbReference type="InterPro" id="IPR035992">
    <property type="entry name" value="Ricin_B-like_lectins"/>
</dbReference>
<keyword evidence="3" id="KW-1015">Disulfide bond</keyword>
<evidence type="ECO:0000313" key="6">
    <source>
        <dbReference type="Proteomes" id="UP001230051"/>
    </source>
</evidence>
<evidence type="ECO:0000256" key="1">
    <source>
        <dbReference type="ARBA" id="ARBA00022679"/>
    </source>
</evidence>
<accession>A0AAD8D9L0</accession>
<dbReference type="InterPro" id="IPR027791">
    <property type="entry name" value="Galactosyl_T_C"/>
</dbReference>
<dbReference type="SUPFAM" id="SSF53448">
    <property type="entry name" value="Nucleotide-diphospho-sugar transferases"/>
    <property type="match status" value="1"/>
</dbReference>
<protein>
    <submittedName>
        <fullName evidence="5">Polypeptide N-acetylgalactosaminyltransferase 5</fullName>
    </submittedName>
</protein>
<dbReference type="FunFam" id="3.90.550.10:FF:000195">
    <property type="entry name" value="Polypeptide N-acetylgalactosaminyltransferase like 6"/>
    <property type="match status" value="1"/>
</dbReference>
<dbReference type="SMART" id="SM00458">
    <property type="entry name" value="RICIN"/>
    <property type="match status" value="1"/>
</dbReference>
<organism evidence="5 6">
    <name type="scientific">Acipenser oxyrinchus oxyrinchus</name>
    <dbReference type="NCBI Taxonomy" id="40147"/>
    <lineage>
        <taxon>Eukaryota</taxon>
        <taxon>Metazoa</taxon>
        <taxon>Chordata</taxon>
        <taxon>Craniata</taxon>
        <taxon>Vertebrata</taxon>
        <taxon>Euteleostomi</taxon>
        <taxon>Actinopterygii</taxon>
        <taxon>Chondrostei</taxon>
        <taxon>Acipenseriformes</taxon>
        <taxon>Acipenseridae</taxon>
        <taxon>Acipenser</taxon>
    </lineage>
</organism>
<dbReference type="PANTHER" id="PTHR11675">
    <property type="entry name" value="N-ACETYLGALACTOSAMINYLTRANSFERASE"/>
    <property type="match status" value="1"/>
</dbReference>
<keyword evidence="6" id="KW-1185">Reference proteome</keyword>
<dbReference type="Gene3D" id="2.80.10.50">
    <property type="match status" value="1"/>
</dbReference>
<evidence type="ECO:0000313" key="5">
    <source>
        <dbReference type="EMBL" id="KAK1165734.1"/>
    </source>
</evidence>
<dbReference type="Pfam" id="PF00652">
    <property type="entry name" value="Ricin_B_lectin"/>
    <property type="match status" value="1"/>
</dbReference>
<dbReference type="PANTHER" id="PTHR11675:SF130">
    <property type="entry name" value="POLYPEPTIDE N-ACETYLGALACTOSAMINYLTRANSFERASE 5"/>
    <property type="match status" value="1"/>
</dbReference>
<dbReference type="Proteomes" id="UP001230051">
    <property type="component" value="Unassembled WGS sequence"/>
</dbReference>
<dbReference type="Gene3D" id="3.90.550.10">
    <property type="entry name" value="Spore Coat Polysaccharide Biosynthesis Protein SpsA, Chain A"/>
    <property type="match status" value="1"/>
</dbReference>